<protein>
    <submittedName>
        <fullName evidence="1">Uncharacterized protein</fullName>
    </submittedName>
</protein>
<comment type="caution">
    <text evidence="1">The sequence shown here is derived from an EMBL/GenBank/DDBJ whole genome shotgun (WGS) entry which is preliminary data.</text>
</comment>
<name>T1AEM1_9ZZZZ</name>
<sequence>LDTGKSKNVTLYITGSSSINLKKELMPGRRIKFLEFLPLSFRDFLFAFGSERLKRFLKENAAGDFKTALKSAAAALTYSDEI</sequence>
<dbReference type="AlphaFoldDB" id="T1AEM1"/>
<feature type="non-terminal residue" evidence="1">
    <location>
        <position position="1"/>
    </location>
</feature>
<dbReference type="EMBL" id="AUZZ01002759">
    <property type="protein sequence ID" value="EQD59071.1"/>
    <property type="molecule type" value="Genomic_DNA"/>
</dbReference>
<gene>
    <name evidence="1" type="ORF">B2A_04125</name>
</gene>
<proteinExistence type="predicted"/>
<reference evidence="1" key="2">
    <citation type="journal article" date="2014" name="ISME J.">
        <title>Microbial stratification in low pH oxic and suboxic macroscopic growths along an acid mine drainage.</title>
        <authorList>
            <person name="Mendez-Garcia C."/>
            <person name="Mesa V."/>
            <person name="Sprenger R.R."/>
            <person name="Richter M."/>
            <person name="Diez M.S."/>
            <person name="Solano J."/>
            <person name="Bargiela R."/>
            <person name="Golyshina O.V."/>
            <person name="Manteca A."/>
            <person name="Ramos J.L."/>
            <person name="Gallego J.R."/>
            <person name="Llorente I."/>
            <person name="Martins Dos Santos V.A."/>
            <person name="Jensen O.N."/>
            <person name="Pelaez A.I."/>
            <person name="Sanchez J."/>
            <person name="Ferrer M."/>
        </authorList>
    </citation>
    <scope>NUCLEOTIDE SEQUENCE</scope>
</reference>
<accession>T1AEM1</accession>
<evidence type="ECO:0000313" key="1">
    <source>
        <dbReference type="EMBL" id="EQD59071.1"/>
    </source>
</evidence>
<organism evidence="1">
    <name type="scientific">mine drainage metagenome</name>
    <dbReference type="NCBI Taxonomy" id="410659"/>
    <lineage>
        <taxon>unclassified sequences</taxon>
        <taxon>metagenomes</taxon>
        <taxon>ecological metagenomes</taxon>
    </lineage>
</organism>
<feature type="non-terminal residue" evidence="1">
    <location>
        <position position="82"/>
    </location>
</feature>
<reference evidence="1" key="1">
    <citation type="submission" date="2013-08" db="EMBL/GenBank/DDBJ databases">
        <authorList>
            <person name="Mendez C."/>
            <person name="Richter M."/>
            <person name="Ferrer M."/>
            <person name="Sanchez J."/>
        </authorList>
    </citation>
    <scope>NUCLEOTIDE SEQUENCE</scope>
</reference>